<reference evidence="1" key="1">
    <citation type="submission" date="2023-05" db="EMBL/GenBank/DDBJ databases">
        <authorList>
            <consortium name="ELIXIR-Norway"/>
        </authorList>
    </citation>
    <scope>NUCLEOTIDE SEQUENCE</scope>
</reference>
<organism evidence="1 2">
    <name type="scientific">Rangifer tarandus platyrhynchus</name>
    <name type="common">Svalbard reindeer</name>
    <dbReference type="NCBI Taxonomy" id="3082113"/>
    <lineage>
        <taxon>Eukaryota</taxon>
        <taxon>Metazoa</taxon>
        <taxon>Chordata</taxon>
        <taxon>Craniata</taxon>
        <taxon>Vertebrata</taxon>
        <taxon>Euteleostomi</taxon>
        <taxon>Mammalia</taxon>
        <taxon>Eutheria</taxon>
        <taxon>Laurasiatheria</taxon>
        <taxon>Artiodactyla</taxon>
        <taxon>Ruminantia</taxon>
        <taxon>Pecora</taxon>
        <taxon>Cervidae</taxon>
        <taxon>Odocoileinae</taxon>
        <taxon>Rangifer</taxon>
    </lineage>
</organism>
<gene>
    <name evidence="1" type="ORF">MRATA1EN22A_LOCUS7389</name>
</gene>
<name>A0AC59YKI0_RANTA</name>
<accession>A0AC59YKI0</accession>
<reference evidence="1" key="2">
    <citation type="submission" date="2025-03" db="EMBL/GenBank/DDBJ databases">
        <authorList>
            <consortium name="ELIXIR-Norway"/>
            <consortium name="Elixir Norway"/>
        </authorList>
    </citation>
    <scope>NUCLEOTIDE SEQUENCE</scope>
</reference>
<feature type="non-terminal residue" evidence="1">
    <location>
        <position position="1"/>
    </location>
</feature>
<evidence type="ECO:0000313" key="1">
    <source>
        <dbReference type="EMBL" id="CAM9782689.1"/>
    </source>
</evidence>
<dbReference type="Proteomes" id="UP001162501">
    <property type="component" value="Chromosome 17"/>
</dbReference>
<sequence>MSMNATRRRSRWKSEDRRLKIKHTVLICSAFCHSLLLIGKVYLYGNNKQYKVCLIYFITLMCLSILSIISFPICFLLSFSHISSHIIIFKIFIILMFV</sequence>
<protein>
    <submittedName>
        <fullName evidence="1">Uncharacterized protein</fullName>
    </submittedName>
</protein>
<proteinExistence type="predicted"/>
<evidence type="ECO:0000313" key="2">
    <source>
        <dbReference type="Proteomes" id="UP001162501"/>
    </source>
</evidence>
<dbReference type="EMBL" id="OX596101">
    <property type="protein sequence ID" value="CAM9782689.1"/>
    <property type="molecule type" value="Genomic_DNA"/>
</dbReference>
<feature type="non-terminal residue" evidence="1">
    <location>
        <position position="98"/>
    </location>
</feature>